<dbReference type="GO" id="GO:0004222">
    <property type="term" value="F:metalloendopeptidase activity"/>
    <property type="evidence" value="ECO:0007669"/>
    <property type="project" value="InterPro"/>
</dbReference>
<evidence type="ECO:0000259" key="3">
    <source>
        <dbReference type="PROSITE" id="PS51864"/>
    </source>
</evidence>
<organism evidence="4">
    <name type="scientific">Bactrocera latifrons</name>
    <name type="common">Malaysian fruit fly</name>
    <name type="synonym">Chaetodacus latifrons</name>
    <dbReference type="NCBI Taxonomy" id="174628"/>
    <lineage>
        <taxon>Eukaryota</taxon>
        <taxon>Metazoa</taxon>
        <taxon>Ecdysozoa</taxon>
        <taxon>Arthropoda</taxon>
        <taxon>Hexapoda</taxon>
        <taxon>Insecta</taxon>
        <taxon>Pterygota</taxon>
        <taxon>Neoptera</taxon>
        <taxon>Endopterygota</taxon>
        <taxon>Diptera</taxon>
        <taxon>Brachycera</taxon>
        <taxon>Muscomorpha</taxon>
        <taxon>Tephritoidea</taxon>
        <taxon>Tephritidae</taxon>
        <taxon>Bactrocera</taxon>
        <taxon>Bactrocera</taxon>
    </lineage>
</organism>
<dbReference type="InterPro" id="IPR001506">
    <property type="entry name" value="Peptidase_M12A"/>
</dbReference>
<dbReference type="PROSITE" id="PS51864">
    <property type="entry name" value="ASTACIN"/>
    <property type="match status" value="1"/>
</dbReference>
<protein>
    <recommendedName>
        <fullName evidence="3">Peptidase M12A domain-containing protein</fullName>
    </recommendedName>
</protein>
<evidence type="ECO:0000256" key="2">
    <source>
        <dbReference type="PROSITE-ProRule" id="PRU01211"/>
    </source>
</evidence>
<comment type="caution">
    <text evidence="2">Lacks conserved residue(s) required for the propagation of feature annotation.</text>
</comment>
<reference evidence="4" key="1">
    <citation type="submission" date="2015-06" db="EMBL/GenBank/DDBJ databases">
        <authorList>
            <person name="Hoefler B.C."/>
            <person name="Straight P.D."/>
        </authorList>
    </citation>
    <scope>NUCLEOTIDE SEQUENCE</scope>
</reference>
<evidence type="ECO:0000313" key="4">
    <source>
        <dbReference type="EMBL" id="JAI47851.1"/>
    </source>
</evidence>
<sequence>MRKYYLVIALIGAYFATHRHGVQALSAFRPAVPPPPRWSANMQMLRRHNNAAFEFWSEDGDTNLWEHCGLFEGDIMLHREWLRNGLLKEKFTWPDATVPFYIDSNDFSE</sequence>
<proteinExistence type="predicted"/>
<dbReference type="EMBL" id="GDHF01004463">
    <property type="protein sequence ID" value="JAI47851.1"/>
    <property type="molecule type" value="Transcribed_RNA"/>
</dbReference>
<comment type="cofactor">
    <cofactor evidence="1">
        <name>Zn(2+)</name>
        <dbReference type="ChEBI" id="CHEBI:29105"/>
    </cofactor>
</comment>
<evidence type="ECO:0000256" key="1">
    <source>
        <dbReference type="ARBA" id="ARBA00001947"/>
    </source>
</evidence>
<dbReference type="OrthoDB" id="291007at2759"/>
<accession>A0A0K8W9L2</accession>
<name>A0A0K8W9L2_BACLA</name>
<dbReference type="AlphaFoldDB" id="A0A0K8W9L2"/>
<gene>
    <name evidence="4" type="ORF">c0_g2_i3</name>
</gene>
<dbReference type="GO" id="GO:0006508">
    <property type="term" value="P:proteolysis"/>
    <property type="evidence" value="ECO:0007669"/>
    <property type="project" value="InterPro"/>
</dbReference>
<feature type="domain" description="Peptidase M12A" evidence="3">
    <location>
        <begin position="84"/>
        <end position="109"/>
    </location>
</feature>